<feature type="domain" description="DNA2/NAM7 helicase-like C-terminal" evidence="3">
    <location>
        <begin position="554"/>
        <end position="720"/>
    </location>
</feature>
<reference evidence="4 5" key="1">
    <citation type="submission" date="2016-09" db="EMBL/GenBank/DDBJ databases">
        <title>Draft genome sequence for the type strain of Desulfuribacillus alkaliarsenatis AHT28, an obligately anaerobic, sulfidogenic bacterium isolated from Russian soda lake sediments.</title>
        <authorList>
            <person name="Abin C.A."/>
            <person name="Hollibaugh J.T."/>
        </authorList>
    </citation>
    <scope>NUCLEOTIDE SEQUENCE [LARGE SCALE GENOMIC DNA]</scope>
    <source>
        <strain evidence="4 5">AHT28</strain>
    </source>
</reference>
<keyword evidence="4" id="KW-0378">Hydrolase</keyword>
<gene>
    <name evidence="4" type="ORF">BHF68_09420</name>
</gene>
<dbReference type="InterPro" id="IPR024402">
    <property type="entry name" value="DUF2726"/>
</dbReference>
<keyword evidence="4" id="KW-0067">ATP-binding</keyword>
<dbReference type="Gene3D" id="3.40.960.10">
    <property type="entry name" value="VSR Endonuclease"/>
    <property type="match status" value="1"/>
</dbReference>
<sequence length="904" mass="105150">MDIEKHLILVKGEDKTEAISHCEKRDGQWHIQFQKGKTYTYNYNNVQWFSNPQLLDTTSTLVYENEQPLSGIQKIINFVEYIRICFISGYKKLYTKDEITIERSLNDSEALKILEYLKKAAEKISVGDEEENSFLYKQYNSLQSISPRSVLATYLKPKELKRSSNPQTPIFPFGFNLSQKEATEKAINEHISIIEGPPGTGKTQTILNILANAVMNDKTVAIVSNNNAATANVIEKLHKYGVDFIAAYLGNNENKTKFITGQSGAYPDMRSWAMDDEYYQSLQMEIEENSKELNEMLAIKNNVAKLKHELSVITVEKEYFDKYFNDMNELKPYRSLYEHTSDKVLALCMNYLQLEKQGVPLHLLQKIKYFFSFGIFNFSFFNNQTEDIIGFLQNYFYELKILELKKQISKFEERLERYHFNKAMKKYSEDSMRLFKAKLAKMYANIKERPMFTSNFTWKGFEAFIDEYPVIMSTTHSLRNCANKNYLFDYVIMDEASQVDIVSGALALSCAKNAVIVGDLMQLPNVVPNEVAEETDRIFNTYNLNEVYRYSNHSMLSSVANLIEDVPKTLLREHYRCHPKIIGFCNQKYYNNGLVILTEEANQDKPLVVYKTVKGNHARGTYNQRQIDVIVEEIIPEQIGDDTNQSIGIISPYRMQVTKLSEHFDSKNIEIDTVHKYQGREKDTIIISTVVNEINDFVDNPNLVNVAISRAVKKLIIVVSDNDKNDNSNIGDLIKYIKYNNFEIINSKVYSVFDLLYHCYSEQLRAIMKTRKNVSKYQSEILIDMLIEKVLSQDKYRSLEYVMHVPLKMLLRDTNLLNERERHFASNVLTHTDFVIFNRLDKMPVLVVEVDGYKFHDQNPEQLKRDQMKDTILEKYGIPILRLKTNESQEEVRLENKLHTIHVG</sequence>
<proteinExistence type="predicted"/>
<dbReference type="RefSeq" id="WP_069643865.1">
    <property type="nucleotide sequence ID" value="NZ_MIJE01000032.1"/>
</dbReference>
<evidence type="ECO:0000259" key="2">
    <source>
        <dbReference type="Pfam" id="PF13086"/>
    </source>
</evidence>
<protein>
    <submittedName>
        <fullName evidence="4">DNA helicase</fullName>
    </submittedName>
</protein>
<evidence type="ECO:0000259" key="3">
    <source>
        <dbReference type="Pfam" id="PF13087"/>
    </source>
</evidence>
<comment type="caution">
    <text evidence="4">The sequence shown here is derived from an EMBL/GenBank/DDBJ whole genome shotgun (WGS) entry which is preliminary data.</text>
</comment>
<dbReference type="InterPro" id="IPR027417">
    <property type="entry name" value="P-loop_NTPase"/>
</dbReference>
<dbReference type="SUPFAM" id="SSF52540">
    <property type="entry name" value="P-loop containing nucleoside triphosphate hydrolases"/>
    <property type="match status" value="1"/>
</dbReference>
<dbReference type="InterPro" id="IPR047187">
    <property type="entry name" value="SF1_C_Upf1"/>
</dbReference>
<dbReference type="Gene3D" id="3.40.50.300">
    <property type="entry name" value="P-loop containing nucleotide triphosphate hydrolases"/>
    <property type="match status" value="3"/>
</dbReference>
<dbReference type="InterPro" id="IPR045055">
    <property type="entry name" value="DNA2/NAM7-like"/>
</dbReference>
<dbReference type="STRING" id="766136.BHF68_09420"/>
<dbReference type="OrthoDB" id="9757917at2"/>
<dbReference type="PANTHER" id="PTHR10887:SF530">
    <property type="entry name" value="SUPERFAMILY I DNA HELICASES"/>
    <property type="match status" value="1"/>
</dbReference>
<dbReference type="Proteomes" id="UP000094296">
    <property type="component" value="Unassembled WGS sequence"/>
</dbReference>
<dbReference type="InterPro" id="IPR041677">
    <property type="entry name" value="DNA2/NAM7_AAA_11"/>
</dbReference>
<dbReference type="Pfam" id="PF13086">
    <property type="entry name" value="AAA_11"/>
    <property type="match status" value="1"/>
</dbReference>
<keyword evidence="5" id="KW-1185">Reference proteome</keyword>
<dbReference type="EMBL" id="MIJE01000032">
    <property type="protein sequence ID" value="OEF96359.1"/>
    <property type="molecule type" value="Genomic_DNA"/>
</dbReference>
<dbReference type="CDD" id="cd18808">
    <property type="entry name" value="SF1_C_Upf1"/>
    <property type="match status" value="1"/>
</dbReference>
<dbReference type="PANTHER" id="PTHR10887">
    <property type="entry name" value="DNA2/NAM7 HELICASE FAMILY"/>
    <property type="match status" value="1"/>
</dbReference>
<organism evidence="4 5">
    <name type="scientific">Desulfuribacillus alkaliarsenatis</name>
    <dbReference type="NCBI Taxonomy" id="766136"/>
    <lineage>
        <taxon>Bacteria</taxon>
        <taxon>Bacillati</taxon>
        <taxon>Bacillota</taxon>
        <taxon>Desulfuribacillia</taxon>
        <taxon>Desulfuribacillales</taxon>
        <taxon>Desulfuribacillaceae</taxon>
        <taxon>Desulfuribacillus</taxon>
    </lineage>
</organism>
<evidence type="ECO:0000313" key="4">
    <source>
        <dbReference type="EMBL" id="OEF96359.1"/>
    </source>
</evidence>
<feature type="domain" description="DNA2/NAM7 helicase helicase" evidence="2">
    <location>
        <begin position="175"/>
        <end position="527"/>
    </location>
</feature>
<evidence type="ECO:0000259" key="1">
    <source>
        <dbReference type="Pfam" id="PF10881"/>
    </source>
</evidence>
<dbReference type="Pfam" id="PF10881">
    <property type="entry name" value="DUF2726"/>
    <property type="match status" value="1"/>
</dbReference>
<accession>A0A1E5G0U7</accession>
<name>A0A1E5G0U7_9FIRM</name>
<feature type="domain" description="DUF2726" evidence="1">
    <location>
        <begin position="801"/>
        <end position="898"/>
    </location>
</feature>
<dbReference type="InterPro" id="IPR041679">
    <property type="entry name" value="DNA2/NAM7-like_C"/>
</dbReference>
<evidence type="ECO:0000313" key="5">
    <source>
        <dbReference type="Proteomes" id="UP000094296"/>
    </source>
</evidence>
<dbReference type="AlphaFoldDB" id="A0A1E5G0U7"/>
<dbReference type="CDD" id="cd17934">
    <property type="entry name" value="DEXXQc_Upf1-like"/>
    <property type="match status" value="1"/>
</dbReference>
<keyword evidence="4" id="KW-0547">Nucleotide-binding</keyword>
<dbReference type="GO" id="GO:0004386">
    <property type="term" value="F:helicase activity"/>
    <property type="evidence" value="ECO:0007669"/>
    <property type="project" value="UniProtKB-KW"/>
</dbReference>
<dbReference type="Pfam" id="PF13087">
    <property type="entry name" value="AAA_12"/>
    <property type="match status" value="1"/>
</dbReference>
<keyword evidence="4" id="KW-0347">Helicase</keyword>